<keyword evidence="1" id="KW-0472">Membrane</keyword>
<evidence type="ECO:0000313" key="3">
    <source>
        <dbReference type="Proteomes" id="UP000317369"/>
    </source>
</evidence>
<gene>
    <name evidence="2" type="ORF">KS4_33980</name>
</gene>
<dbReference type="KEGG" id="pcor:KS4_33980"/>
<sequence length="294" mass="33357">MSTTTSIEISNSPIDKDLLCINCDYNLRTLTPNNNCPECGHPALKTLQQPRLCDAPTHYLKRLRSVLTTIIIVSIASYSLNVLAISLYLSGTVNYPLLNGLFYYTLNILHLPLVIILTISIFRLSSTNSHTTIPKSTARSIRIIAAFYLLFAFPQHIFNSHTLELSSVITLTTISFFYNLFTYFTYIYLFRYASQFTLGSRPDTHHKPLKLISHILFFTILILIPAHQTVMMLYFLAAAQSPPAPGSLLYSLHTFFSYAHTITDIFLIGLALIYLLKLRFNLTHLIKQKSIPTL</sequence>
<name>A0A517YYN4_9BACT</name>
<keyword evidence="1" id="KW-0812">Transmembrane</keyword>
<dbReference type="EMBL" id="CP036425">
    <property type="protein sequence ID" value="QDU35317.1"/>
    <property type="molecule type" value="Genomic_DNA"/>
</dbReference>
<dbReference type="AlphaFoldDB" id="A0A517YYN4"/>
<keyword evidence="1" id="KW-1133">Transmembrane helix</keyword>
<feature type="transmembrane region" description="Helical" evidence="1">
    <location>
        <begin position="66"/>
        <end position="89"/>
    </location>
</feature>
<dbReference type="RefSeq" id="WP_145080467.1">
    <property type="nucleotide sequence ID" value="NZ_CP036425.1"/>
</dbReference>
<protein>
    <submittedName>
        <fullName evidence="2">Uncharacterized protein</fullName>
    </submittedName>
</protein>
<proteinExistence type="predicted"/>
<feature type="transmembrane region" description="Helical" evidence="1">
    <location>
        <begin position="211"/>
        <end position="235"/>
    </location>
</feature>
<feature type="transmembrane region" description="Helical" evidence="1">
    <location>
        <begin position="168"/>
        <end position="190"/>
    </location>
</feature>
<evidence type="ECO:0000313" key="2">
    <source>
        <dbReference type="EMBL" id="QDU35317.1"/>
    </source>
</evidence>
<feature type="transmembrane region" description="Helical" evidence="1">
    <location>
        <begin position="143"/>
        <end position="162"/>
    </location>
</feature>
<organism evidence="2 3">
    <name type="scientific">Poriferisphaera corsica</name>
    <dbReference type="NCBI Taxonomy" id="2528020"/>
    <lineage>
        <taxon>Bacteria</taxon>
        <taxon>Pseudomonadati</taxon>
        <taxon>Planctomycetota</taxon>
        <taxon>Phycisphaerae</taxon>
        <taxon>Phycisphaerales</taxon>
        <taxon>Phycisphaeraceae</taxon>
        <taxon>Poriferisphaera</taxon>
    </lineage>
</organism>
<keyword evidence="3" id="KW-1185">Reference proteome</keyword>
<evidence type="ECO:0000256" key="1">
    <source>
        <dbReference type="SAM" id="Phobius"/>
    </source>
</evidence>
<feature type="transmembrane region" description="Helical" evidence="1">
    <location>
        <begin position="101"/>
        <end position="122"/>
    </location>
</feature>
<dbReference type="Proteomes" id="UP000317369">
    <property type="component" value="Chromosome"/>
</dbReference>
<feature type="transmembrane region" description="Helical" evidence="1">
    <location>
        <begin position="255"/>
        <end position="276"/>
    </location>
</feature>
<reference evidence="2 3" key="1">
    <citation type="submission" date="2019-02" db="EMBL/GenBank/DDBJ databases">
        <title>Deep-cultivation of Planctomycetes and their phenomic and genomic characterization uncovers novel biology.</title>
        <authorList>
            <person name="Wiegand S."/>
            <person name="Jogler M."/>
            <person name="Boedeker C."/>
            <person name="Pinto D."/>
            <person name="Vollmers J."/>
            <person name="Rivas-Marin E."/>
            <person name="Kohn T."/>
            <person name="Peeters S.H."/>
            <person name="Heuer A."/>
            <person name="Rast P."/>
            <person name="Oberbeckmann S."/>
            <person name="Bunk B."/>
            <person name="Jeske O."/>
            <person name="Meyerdierks A."/>
            <person name="Storesund J.E."/>
            <person name="Kallscheuer N."/>
            <person name="Luecker S."/>
            <person name="Lage O.M."/>
            <person name="Pohl T."/>
            <person name="Merkel B.J."/>
            <person name="Hornburger P."/>
            <person name="Mueller R.-W."/>
            <person name="Bruemmer F."/>
            <person name="Labrenz M."/>
            <person name="Spormann A.M."/>
            <person name="Op den Camp H."/>
            <person name="Overmann J."/>
            <person name="Amann R."/>
            <person name="Jetten M.S.M."/>
            <person name="Mascher T."/>
            <person name="Medema M.H."/>
            <person name="Devos D.P."/>
            <person name="Kaster A.-K."/>
            <person name="Ovreas L."/>
            <person name="Rohde M."/>
            <person name="Galperin M.Y."/>
            <person name="Jogler C."/>
        </authorList>
    </citation>
    <scope>NUCLEOTIDE SEQUENCE [LARGE SCALE GENOMIC DNA]</scope>
    <source>
        <strain evidence="2 3">KS4</strain>
    </source>
</reference>
<accession>A0A517YYN4</accession>